<accession>A0A5P8JSX4</accession>
<feature type="transmembrane region" description="Helical" evidence="1">
    <location>
        <begin position="7"/>
        <end position="32"/>
    </location>
</feature>
<keyword evidence="1" id="KW-0812">Transmembrane</keyword>
<name>A0A5P8JSX4_9LACO</name>
<organism evidence="2 3">
    <name type="scientific">Lacticaseibacillus manihotivorans</name>
    <dbReference type="NCBI Taxonomy" id="88233"/>
    <lineage>
        <taxon>Bacteria</taxon>
        <taxon>Bacillati</taxon>
        <taxon>Bacillota</taxon>
        <taxon>Bacilli</taxon>
        <taxon>Lactobacillales</taxon>
        <taxon>Lactobacillaceae</taxon>
        <taxon>Lacticaseibacillus</taxon>
    </lineage>
</organism>
<keyword evidence="1" id="KW-1133">Transmembrane helix</keyword>
<evidence type="ECO:0000256" key="1">
    <source>
        <dbReference type="SAM" id="Phobius"/>
    </source>
</evidence>
<dbReference type="Proteomes" id="UP000388452">
    <property type="component" value="Chromosome"/>
</dbReference>
<feature type="transmembrane region" description="Helical" evidence="1">
    <location>
        <begin position="38"/>
        <end position="55"/>
    </location>
</feature>
<reference evidence="2 3" key="1">
    <citation type="submission" date="2019-10" db="EMBL/GenBank/DDBJ databases">
        <title>Genome sequencing of Lactobacillus manihotivorans.</title>
        <authorList>
            <person name="Kim K."/>
        </authorList>
    </citation>
    <scope>NUCLEOTIDE SEQUENCE [LARGE SCALE GENOMIC DNA]</scope>
    <source>
        <strain evidence="2 3">LM010</strain>
    </source>
</reference>
<protein>
    <submittedName>
        <fullName evidence="2">Uncharacterized protein</fullName>
    </submittedName>
</protein>
<dbReference type="EMBL" id="CP045068">
    <property type="protein sequence ID" value="QFQ91799.1"/>
    <property type="molecule type" value="Genomic_DNA"/>
</dbReference>
<proteinExistence type="predicted"/>
<sequence>MKKAMAYMSAFVFVLSVLELILFTISAIALIRWVSVEVILIVTTIVSAIVTFKSFRIEFD</sequence>
<keyword evidence="1" id="KW-0472">Membrane</keyword>
<dbReference type="AlphaFoldDB" id="A0A5P8JSX4"/>
<evidence type="ECO:0000313" key="2">
    <source>
        <dbReference type="EMBL" id="QFQ91799.1"/>
    </source>
</evidence>
<evidence type="ECO:0000313" key="3">
    <source>
        <dbReference type="Proteomes" id="UP000388452"/>
    </source>
</evidence>
<gene>
    <name evidence="2" type="ORF">LM010_10350</name>
</gene>
<dbReference type="RefSeq" id="WP_056963311.1">
    <property type="nucleotide sequence ID" value="NZ_CP045068.1"/>
</dbReference>